<dbReference type="Proteomes" id="UP001055105">
    <property type="component" value="Unassembled WGS sequence"/>
</dbReference>
<dbReference type="Pfam" id="PF01075">
    <property type="entry name" value="Glyco_transf_9"/>
    <property type="match status" value="1"/>
</dbReference>
<dbReference type="InterPro" id="IPR002201">
    <property type="entry name" value="Glyco_trans_9"/>
</dbReference>
<evidence type="ECO:0000256" key="1">
    <source>
        <dbReference type="ARBA" id="ARBA00022676"/>
    </source>
</evidence>
<keyword evidence="1" id="KW-0328">Glycosyltransferase</keyword>
<dbReference type="GO" id="GO:0005829">
    <property type="term" value="C:cytosol"/>
    <property type="evidence" value="ECO:0007669"/>
    <property type="project" value="TreeGrafter"/>
</dbReference>
<dbReference type="GeneID" id="79836372"/>
<evidence type="ECO:0000313" key="3">
    <source>
        <dbReference type="EMBL" id="GKI18193.1"/>
    </source>
</evidence>
<evidence type="ECO:0000313" key="4">
    <source>
        <dbReference type="Proteomes" id="UP001055105"/>
    </source>
</evidence>
<proteinExistence type="predicted"/>
<keyword evidence="2 3" id="KW-0808">Transferase</keyword>
<dbReference type="Gene3D" id="3.40.50.2000">
    <property type="entry name" value="Glycogen Phosphorylase B"/>
    <property type="match status" value="2"/>
</dbReference>
<dbReference type="GO" id="GO:0008713">
    <property type="term" value="F:ADP-heptose-lipopolysaccharide heptosyltransferase activity"/>
    <property type="evidence" value="ECO:0007669"/>
    <property type="project" value="TreeGrafter"/>
</dbReference>
<dbReference type="SUPFAM" id="SSF53756">
    <property type="entry name" value="UDP-Glycosyltransferase/glycogen phosphorylase"/>
    <property type="match status" value="1"/>
</dbReference>
<sequence>MVRKSKKLPRHLIVYRTSAMGDVAMLAHALRALKRAYPDLQVTVATRPLFRAFFTGLDVGFLDVDVKGAHHSLCGIWRLAAQARRLGADAVADVHGVLRSVTFRTALRLHGIPFAAIGKGRDEKGEFIRRGGRGVKPAKHTVVRYCDVFRKLGFVFDDPKPAVRREHPSPMGEKTGTWIGFAPFSAQQGKTYPEPLARETVRLLAGRYDRVFIHSGGGAEAEFAQEMERLHPNVTALFGRVKMAGEIDLIANLDCVVSMDSLVMHLASLVATPVVSVWGATHPGLGFFGYGCDPRGIVQADMECRPCSVFGNKPCRYGDYRCLHAVTPAMIVERVEEIVGK</sequence>
<dbReference type="CDD" id="cd03789">
    <property type="entry name" value="GT9_LPS_heptosyltransferase"/>
    <property type="match status" value="1"/>
</dbReference>
<dbReference type="InterPro" id="IPR051199">
    <property type="entry name" value="LPS_LOS_Heptosyltrfase"/>
</dbReference>
<dbReference type="PANTHER" id="PTHR30160">
    <property type="entry name" value="TETRAACYLDISACCHARIDE 4'-KINASE-RELATED"/>
    <property type="match status" value="1"/>
</dbReference>
<dbReference type="EMBL" id="BQOL01000001">
    <property type="protein sequence ID" value="GKI18193.1"/>
    <property type="molecule type" value="Genomic_DNA"/>
</dbReference>
<comment type="caution">
    <text evidence="3">The sequence shown here is derived from an EMBL/GenBank/DDBJ whole genome shotgun (WGS) entry which is preliminary data.</text>
</comment>
<dbReference type="GO" id="GO:0009244">
    <property type="term" value="P:lipopolysaccharide core region biosynthetic process"/>
    <property type="evidence" value="ECO:0007669"/>
    <property type="project" value="TreeGrafter"/>
</dbReference>
<accession>A0AA37KNY5</accession>
<name>A0AA37KNY5_9BACT</name>
<organism evidence="3 4">
    <name type="scientific">Alistipes finegoldii</name>
    <dbReference type="NCBI Taxonomy" id="214856"/>
    <lineage>
        <taxon>Bacteria</taxon>
        <taxon>Pseudomonadati</taxon>
        <taxon>Bacteroidota</taxon>
        <taxon>Bacteroidia</taxon>
        <taxon>Bacteroidales</taxon>
        <taxon>Rikenellaceae</taxon>
        <taxon>Alistipes</taxon>
    </lineage>
</organism>
<reference evidence="3" key="1">
    <citation type="submission" date="2022-01" db="EMBL/GenBank/DDBJ databases">
        <title>Novel bile acid biosynthetic pathways are enriched in the microbiome of centenarians.</title>
        <authorList>
            <person name="Sato Y."/>
            <person name="Atarashi K."/>
            <person name="Plichta R.D."/>
            <person name="Arai Y."/>
            <person name="Sasajima S."/>
            <person name="Kearney M.S."/>
            <person name="Suda W."/>
            <person name="Takeshita K."/>
            <person name="Sasaki T."/>
            <person name="Okamoto S."/>
            <person name="Skelly N.A."/>
            <person name="Okamura Y."/>
            <person name="Vlamakis H."/>
            <person name="Li Y."/>
            <person name="Tanoue T."/>
            <person name="Takei H."/>
            <person name="Nittono H."/>
            <person name="Narushima S."/>
            <person name="Irie J."/>
            <person name="Itoh H."/>
            <person name="Moriya K."/>
            <person name="Sugiura Y."/>
            <person name="Suematsu M."/>
            <person name="Moritoki N."/>
            <person name="Shibata S."/>
            <person name="Littman R.D."/>
            <person name="Fischbach A.M."/>
            <person name="Uwamino Y."/>
            <person name="Inoue T."/>
            <person name="Honda A."/>
            <person name="Hattori M."/>
            <person name="Murai T."/>
            <person name="Xavier J.R."/>
            <person name="Hirose N."/>
            <person name="Honda K."/>
        </authorList>
    </citation>
    <scope>NUCLEOTIDE SEQUENCE</scope>
    <source>
        <strain evidence="3">CE91-St16</strain>
    </source>
</reference>
<dbReference type="PANTHER" id="PTHR30160:SF22">
    <property type="entry name" value="LIPOPOLYSACCHARIDE CORE BIOSYNTHESIS PROTEIN"/>
    <property type="match status" value="1"/>
</dbReference>
<dbReference type="AlphaFoldDB" id="A0AA37KNY5"/>
<gene>
    <name evidence="3" type="ORF">CE91St16_11010</name>
</gene>
<dbReference type="RefSeq" id="WP_195289826.1">
    <property type="nucleotide sequence ID" value="NZ_AP025581.1"/>
</dbReference>
<evidence type="ECO:0000256" key="2">
    <source>
        <dbReference type="ARBA" id="ARBA00022679"/>
    </source>
</evidence>
<protein>
    <submittedName>
        <fullName evidence="3">Glycosyl transferase family 1</fullName>
    </submittedName>
</protein>